<protein>
    <recommendedName>
        <fullName evidence="2">RING-type E3 ubiquitin transferase</fullName>
        <ecNumber evidence="2">2.3.2.27</ecNumber>
    </recommendedName>
</protein>
<evidence type="ECO:0000256" key="7">
    <source>
        <dbReference type="ARBA" id="ARBA00022821"/>
    </source>
</evidence>
<comment type="subunit">
    <text evidence="11">Interacts with the DELLA proteins GAI, RGA, RGL1, RGL2 and RGL3.</text>
</comment>
<keyword evidence="3" id="KW-0808">Transferase</keyword>
<keyword evidence="8" id="KW-0862">Zinc</keyword>
<dbReference type="PIRSF" id="PIRSF036836">
    <property type="entry name" value="RNase_bind_SBP1"/>
    <property type="match status" value="1"/>
</dbReference>
<organism evidence="15 16">
    <name type="scientific">Sphenostylis stenocarpa</name>
    <dbReference type="NCBI Taxonomy" id="92480"/>
    <lineage>
        <taxon>Eukaryota</taxon>
        <taxon>Viridiplantae</taxon>
        <taxon>Streptophyta</taxon>
        <taxon>Embryophyta</taxon>
        <taxon>Tracheophyta</taxon>
        <taxon>Spermatophyta</taxon>
        <taxon>Magnoliopsida</taxon>
        <taxon>eudicotyledons</taxon>
        <taxon>Gunneridae</taxon>
        <taxon>Pentapetalae</taxon>
        <taxon>rosids</taxon>
        <taxon>fabids</taxon>
        <taxon>Fabales</taxon>
        <taxon>Fabaceae</taxon>
        <taxon>Papilionoideae</taxon>
        <taxon>50 kb inversion clade</taxon>
        <taxon>NPAAA clade</taxon>
        <taxon>indigoferoid/millettioid clade</taxon>
        <taxon>Phaseoleae</taxon>
        <taxon>Sphenostylis</taxon>
    </lineage>
</organism>
<keyword evidence="4" id="KW-0479">Metal-binding</keyword>
<dbReference type="EMBL" id="OY731408">
    <property type="protein sequence ID" value="CAJ1978410.1"/>
    <property type="molecule type" value="Genomic_DNA"/>
</dbReference>
<evidence type="ECO:0000256" key="8">
    <source>
        <dbReference type="ARBA" id="ARBA00022833"/>
    </source>
</evidence>
<evidence type="ECO:0000313" key="15">
    <source>
        <dbReference type="EMBL" id="CAJ1978410.1"/>
    </source>
</evidence>
<keyword evidence="7" id="KW-0611">Plant defense</keyword>
<comment type="function">
    <text evidence="9">Probable E3 ubiquitin-protein ligase. Has no effect on the stability of the DELLA proteins.</text>
</comment>
<feature type="domain" description="RING-type" evidence="14">
    <location>
        <begin position="302"/>
        <end position="337"/>
    </location>
</feature>
<comment type="catalytic activity">
    <reaction evidence="1">
        <text>S-ubiquitinyl-[E2 ubiquitin-conjugating enzyme]-L-cysteine + [acceptor protein]-L-lysine = [E2 ubiquitin-conjugating enzyme]-L-cysteine + N(6)-ubiquitinyl-[acceptor protein]-L-lysine.</text>
        <dbReference type="EC" id="2.3.2.27"/>
    </reaction>
</comment>
<evidence type="ECO:0000256" key="10">
    <source>
        <dbReference type="ARBA" id="ARBA00060618"/>
    </source>
</evidence>
<evidence type="ECO:0000256" key="5">
    <source>
        <dbReference type="ARBA" id="ARBA00022771"/>
    </source>
</evidence>
<dbReference type="Pfam" id="PF13920">
    <property type="entry name" value="zf-C3HC4_3"/>
    <property type="match status" value="1"/>
</dbReference>
<evidence type="ECO:0000256" key="9">
    <source>
        <dbReference type="ARBA" id="ARBA00055493"/>
    </source>
</evidence>
<keyword evidence="6" id="KW-0833">Ubl conjugation pathway</keyword>
<dbReference type="EC" id="2.3.2.27" evidence="2"/>
<dbReference type="AlphaFoldDB" id="A0AA87BCQ4"/>
<dbReference type="CDD" id="cd16649">
    <property type="entry name" value="mRING-HC-C3HC5_CGRF1-like"/>
    <property type="match status" value="1"/>
</dbReference>
<evidence type="ECO:0000256" key="1">
    <source>
        <dbReference type="ARBA" id="ARBA00000900"/>
    </source>
</evidence>
<evidence type="ECO:0000256" key="13">
    <source>
        <dbReference type="SAM" id="MobiDB-lite"/>
    </source>
</evidence>
<evidence type="ECO:0000313" key="16">
    <source>
        <dbReference type="Proteomes" id="UP001189624"/>
    </source>
</evidence>
<dbReference type="GO" id="GO:0006952">
    <property type="term" value="P:defense response"/>
    <property type="evidence" value="ECO:0007669"/>
    <property type="project" value="UniProtKB-KW"/>
</dbReference>
<evidence type="ECO:0000256" key="2">
    <source>
        <dbReference type="ARBA" id="ARBA00012483"/>
    </source>
</evidence>
<evidence type="ECO:0000256" key="11">
    <source>
        <dbReference type="ARBA" id="ARBA00062563"/>
    </source>
</evidence>
<comment type="pathway">
    <text evidence="10">Protein degradation; proteasomal ubiquitin-dependent pathway.</text>
</comment>
<dbReference type="GO" id="GO:0008270">
    <property type="term" value="F:zinc ion binding"/>
    <property type="evidence" value="ECO:0007669"/>
    <property type="project" value="UniProtKB-KW"/>
</dbReference>
<sequence length="350" mass="39281">MAVEARHLNLFPPQQLMPNREIMSNPMDATIMNIYATQTGNYSMLPLSGTTTASETFLPAPPPPHYNSLPQKTAVLKSDNSTLSYTNVVPVPRKRSRDSIHDNNLQFHSYPQKKTDSFSFLGEDISFHIHRQQHDLDTLVSQHMEKVRMELEEKRKGQARRLMGTIEWEMAMRLRAKEEEVLKIEKLNWVLEEKVRSLCIENQIWRDLAQTNEATANALRNNLEQVLAQAASDRRDGEAAPATAEEDAESCCGSSDEGWRTVGTGAQDKEGEGCSGTKENIIIINNNNNENEDGRSGERRLCRKCGKEESCVLILPCRHLCVCTVCGSSLDSCPVCKSFKNASVHVNMTS</sequence>
<dbReference type="Gene3D" id="3.30.40.10">
    <property type="entry name" value="Zinc/RING finger domain, C3HC4 (zinc finger)"/>
    <property type="match status" value="1"/>
</dbReference>
<dbReference type="PANTHER" id="PTHR42647">
    <property type="entry name" value="SBP (S-RIBONUCLEASE BINDING PROTEIN) FAMILY PROTEIN"/>
    <property type="match status" value="1"/>
</dbReference>
<dbReference type="PANTHER" id="PTHR42647:SF12">
    <property type="entry name" value="BOI-RELATED E3 UBIQUITIN-PROTEIN LIGASE 2-RELATED"/>
    <property type="match status" value="1"/>
</dbReference>
<dbReference type="InterPro" id="IPR001841">
    <property type="entry name" value="Znf_RING"/>
</dbReference>
<dbReference type="FunFam" id="3.30.40.10:FF:000541">
    <property type="entry name" value="BOI-related E3 ubiquitin-protein ligase 1"/>
    <property type="match status" value="1"/>
</dbReference>
<evidence type="ECO:0000256" key="4">
    <source>
        <dbReference type="ARBA" id="ARBA00022723"/>
    </source>
</evidence>
<gene>
    <name evidence="15" type="ORF">AYBTSS11_LOCUS30604</name>
</gene>
<accession>A0AA87BCQ4</accession>
<reference evidence="15" key="1">
    <citation type="submission" date="2023-10" db="EMBL/GenBank/DDBJ databases">
        <authorList>
            <person name="Domelevo Entfellner J.-B."/>
        </authorList>
    </citation>
    <scope>NUCLEOTIDE SEQUENCE</scope>
</reference>
<dbReference type="GO" id="GO:0043067">
    <property type="term" value="P:regulation of programmed cell death"/>
    <property type="evidence" value="ECO:0007669"/>
    <property type="project" value="TreeGrafter"/>
</dbReference>
<dbReference type="Gramene" id="rna-AYBTSS11_LOCUS30604">
    <property type="protein sequence ID" value="CAJ1978410.1"/>
    <property type="gene ID" value="gene-AYBTSS11_LOCUS30604"/>
</dbReference>
<name>A0AA87BCQ4_9FABA</name>
<dbReference type="Proteomes" id="UP001189624">
    <property type="component" value="Chromosome 11"/>
</dbReference>
<feature type="region of interest" description="Disordered" evidence="13">
    <location>
        <begin position="230"/>
        <end position="256"/>
    </location>
</feature>
<evidence type="ECO:0000259" key="14">
    <source>
        <dbReference type="PROSITE" id="PS50089"/>
    </source>
</evidence>
<evidence type="ECO:0000256" key="6">
    <source>
        <dbReference type="ARBA" id="ARBA00022786"/>
    </source>
</evidence>
<dbReference type="InterPro" id="IPR013083">
    <property type="entry name" value="Znf_RING/FYVE/PHD"/>
</dbReference>
<keyword evidence="16" id="KW-1185">Reference proteome</keyword>
<dbReference type="PROSITE" id="PS50089">
    <property type="entry name" value="ZF_RING_2"/>
    <property type="match status" value="1"/>
</dbReference>
<keyword evidence="5 12" id="KW-0863">Zinc-finger</keyword>
<dbReference type="GO" id="GO:0061630">
    <property type="term" value="F:ubiquitin protein ligase activity"/>
    <property type="evidence" value="ECO:0007669"/>
    <property type="project" value="UniProtKB-EC"/>
</dbReference>
<evidence type="ECO:0000256" key="12">
    <source>
        <dbReference type="PROSITE-ProRule" id="PRU00175"/>
    </source>
</evidence>
<evidence type="ECO:0000256" key="3">
    <source>
        <dbReference type="ARBA" id="ARBA00022679"/>
    </source>
</evidence>
<proteinExistence type="predicted"/>